<dbReference type="Proteomes" id="UP000031950">
    <property type="component" value="Unassembled WGS sequence"/>
</dbReference>
<comment type="caution">
    <text evidence="2">The sequence shown here is derived from an EMBL/GenBank/DDBJ whole genome shotgun (WGS) entry which is preliminary data.</text>
</comment>
<dbReference type="RefSeq" id="WP_041121522.1">
    <property type="nucleotide sequence ID" value="NZ_JXRQ01000015.1"/>
</dbReference>
<dbReference type="InterPro" id="IPR024029">
    <property type="entry name" value="Pyridox_Oxase_FMN-dep"/>
</dbReference>
<protein>
    <submittedName>
        <fullName evidence="2">Phosphohydrolase</fullName>
    </submittedName>
</protein>
<evidence type="ECO:0000259" key="1">
    <source>
        <dbReference type="Pfam" id="PF01243"/>
    </source>
</evidence>
<gene>
    <name evidence="2" type="ORF">KP77_08920</name>
</gene>
<dbReference type="PATRIC" id="fig|135826.4.peg.886"/>
<dbReference type="NCBIfam" id="TIGR04025">
    <property type="entry name" value="PPOX_FMN_DR2398"/>
    <property type="match status" value="1"/>
</dbReference>
<proteinExistence type="predicted"/>
<organism evidence="2 3">
    <name type="scientific">Jeotgalibacillus alimentarius</name>
    <dbReference type="NCBI Taxonomy" id="135826"/>
    <lineage>
        <taxon>Bacteria</taxon>
        <taxon>Bacillati</taxon>
        <taxon>Bacillota</taxon>
        <taxon>Bacilli</taxon>
        <taxon>Bacillales</taxon>
        <taxon>Caryophanaceae</taxon>
        <taxon>Jeotgalibacillus</taxon>
    </lineage>
</organism>
<dbReference type="GO" id="GO:0016787">
    <property type="term" value="F:hydrolase activity"/>
    <property type="evidence" value="ECO:0007669"/>
    <property type="project" value="UniProtKB-KW"/>
</dbReference>
<keyword evidence="3" id="KW-1185">Reference proteome</keyword>
<name>A0A0C2RM94_9BACL</name>
<dbReference type="InterPro" id="IPR011576">
    <property type="entry name" value="Pyridox_Oxase_N"/>
</dbReference>
<dbReference type="PANTHER" id="PTHR42815">
    <property type="entry name" value="FAD-BINDING, PUTATIVE (AFU_ORTHOLOGUE AFUA_6G07600)-RELATED"/>
    <property type="match status" value="1"/>
</dbReference>
<reference evidence="2 3" key="1">
    <citation type="submission" date="2015-01" db="EMBL/GenBank/DDBJ databases">
        <title>Genome sequence of Jeotgalibacillus alimentarius.</title>
        <authorList>
            <person name="Goh K.M."/>
            <person name="Chan K.-G."/>
            <person name="Yaakop A.S."/>
            <person name="Ee R."/>
            <person name="Gan H.M."/>
            <person name="Chan C.S."/>
        </authorList>
    </citation>
    <scope>NUCLEOTIDE SEQUENCE [LARGE SCALE GENOMIC DNA]</scope>
    <source>
        <strain evidence="2 3">YKJ-13</strain>
    </source>
</reference>
<dbReference type="Pfam" id="PF01243">
    <property type="entry name" value="PNPOx_N"/>
    <property type="match status" value="1"/>
</dbReference>
<keyword evidence="2" id="KW-0378">Hydrolase</keyword>
<feature type="domain" description="Pyridoxamine 5'-phosphate oxidase N-terminal" evidence="1">
    <location>
        <begin position="30"/>
        <end position="151"/>
    </location>
</feature>
<dbReference type="PANTHER" id="PTHR42815:SF2">
    <property type="entry name" value="FAD-BINDING, PUTATIVE (AFU_ORTHOLOGUE AFUA_6G07600)-RELATED"/>
    <property type="match status" value="1"/>
</dbReference>
<dbReference type="OrthoDB" id="9796486at2"/>
<sequence>MIGDIKTEEELRRYLGEPGQLVQNKVIDHLDEHCRVFISKSPFITISTADKNGLCDASPRGDAAGFVMIQDDHHLLIPERPGNKRADSLSNLLQNPRIGLLFMIPGLGETLRINGRAVLVTEPSVLEAMAVNGKSPLLAIKVKVDECFIHCAKAFIRSGLWQPESWLEKEELPKPAKAIQAHAKLPNLTEEGIEERLNNSYQNKLY</sequence>
<accession>A0A0C2RM94</accession>
<dbReference type="SUPFAM" id="SSF50475">
    <property type="entry name" value="FMN-binding split barrel"/>
    <property type="match status" value="1"/>
</dbReference>
<dbReference type="EMBL" id="JXRQ01000015">
    <property type="protein sequence ID" value="KIL51380.1"/>
    <property type="molecule type" value="Genomic_DNA"/>
</dbReference>
<dbReference type="AlphaFoldDB" id="A0A0C2RM94"/>
<evidence type="ECO:0000313" key="3">
    <source>
        <dbReference type="Proteomes" id="UP000031950"/>
    </source>
</evidence>
<evidence type="ECO:0000313" key="2">
    <source>
        <dbReference type="EMBL" id="KIL51380.1"/>
    </source>
</evidence>
<dbReference type="Gene3D" id="2.30.110.10">
    <property type="entry name" value="Electron Transport, Fmn-binding Protein, Chain A"/>
    <property type="match status" value="1"/>
</dbReference>
<dbReference type="InterPro" id="IPR012349">
    <property type="entry name" value="Split_barrel_FMN-bd"/>
</dbReference>
<dbReference type="STRING" id="135826.KP77_08920"/>